<evidence type="ECO:0000313" key="4">
    <source>
        <dbReference type="EMBL" id="SCC44832.1"/>
    </source>
</evidence>
<dbReference type="FunFam" id="2.130.10.10:FF:000306">
    <property type="entry name" value="3-carboxymuconate cyclase"/>
    <property type="match status" value="1"/>
</dbReference>
<dbReference type="SUPFAM" id="SSF51004">
    <property type="entry name" value="C-terminal (heme d1) domain of cytochrome cd1-nitrite reductase"/>
    <property type="match status" value="1"/>
</dbReference>
<protein>
    <submittedName>
        <fullName evidence="4">6-phosphogluconolactonase</fullName>
    </submittedName>
</protein>
<evidence type="ECO:0000256" key="1">
    <source>
        <dbReference type="ARBA" id="ARBA00005564"/>
    </source>
</evidence>
<feature type="signal peptide" evidence="3">
    <location>
        <begin position="1"/>
        <end position="24"/>
    </location>
</feature>
<dbReference type="EMBL" id="FMAR01000009">
    <property type="protein sequence ID" value="SCC44832.1"/>
    <property type="molecule type" value="Genomic_DNA"/>
</dbReference>
<dbReference type="GO" id="GO:0017057">
    <property type="term" value="F:6-phosphogluconolactonase activity"/>
    <property type="evidence" value="ECO:0007669"/>
    <property type="project" value="TreeGrafter"/>
</dbReference>
<dbReference type="STRING" id="1335309.GA0116948_10943"/>
<organism evidence="4 5">
    <name type="scientific">Chitinophaga costaii</name>
    <dbReference type="NCBI Taxonomy" id="1335309"/>
    <lineage>
        <taxon>Bacteria</taxon>
        <taxon>Pseudomonadati</taxon>
        <taxon>Bacteroidota</taxon>
        <taxon>Chitinophagia</taxon>
        <taxon>Chitinophagales</taxon>
        <taxon>Chitinophagaceae</taxon>
        <taxon>Chitinophaga</taxon>
    </lineage>
</organism>
<dbReference type="GO" id="GO:0005829">
    <property type="term" value="C:cytosol"/>
    <property type="evidence" value="ECO:0007669"/>
    <property type="project" value="TreeGrafter"/>
</dbReference>
<name>A0A1C4EMW0_9BACT</name>
<keyword evidence="3" id="KW-0732">Signal</keyword>
<dbReference type="PANTHER" id="PTHR30344">
    <property type="entry name" value="6-PHOSPHOGLUCONOLACTONASE-RELATED"/>
    <property type="match status" value="1"/>
</dbReference>
<evidence type="ECO:0000313" key="5">
    <source>
        <dbReference type="Proteomes" id="UP000242818"/>
    </source>
</evidence>
<dbReference type="OrthoDB" id="9790815at2"/>
<keyword evidence="2" id="KW-0119">Carbohydrate metabolism</keyword>
<accession>A0A1C4EMW0</accession>
<dbReference type="RefSeq" id="WP_089712940.1">
    <property type="nucleotide sequence ID" value="NZ_FMAR01000009.1"/>
</dbReference>
<dbReference type="PANTHER" id="PTHR30344:SF1">
    <property type="entry name" value="6-PHOSPHOGLUCONOLACTONASE"/>
    <property type="match status" value="1"/>
</dbReference>
<dbReference type="Proteomes" id="UP000242818">
    <property type="component" value="Unassembled WGS sequence"/>
</dbReference>
<dbReference type="InterPro" id="IPR019405">
    <property type="entry name" value="Lactonase_7-beta_prop"/>
</dbReference>
<gene>
    <name evidence="4" type="ORF">GA0116948_10943</name>
</gene>
<keyword evidence="5" id="KW-1185">Reference proteome</keyword>
<feature type="chain" id="PRO_5008691303" evidence="3">
    <location>
        <begin position="25"/>
        <end position="382"/>
    </location>
</feature>
<proteinExistence type="inferred from homology"/>
<dbReference type="Gene3D" id="2.130.10.10">
    <property type="entry name" value="YVTN repeat-like/Quinoprotein amine dehydrogenase"/>
    <property type="match status" value="1"/>
</dbReference>
<evidence type="ECO:0000256" key="3">
    <source>
        <dbReference type="SAM" id="SignalP"/>
    </source>
</evidence>
<keyword evidence="2" id="KW-0313">Glucose metabolism</keyword>
<dbReference type="InterPro" id="IPR050282">
    <property type="entry name" value="Cycloisomerase_2"/>
</dbReference>
<comment type="similarity">
    <text evidence="1">Belongs to the cycloisomerase 2 family.</text>
</comment>
<sequence length="382" mass="40591">MKKNASRIASLAAVALFSFEGATAQQAAKAPASTDPYLLLGTYTNGKSKGIYVYTFNTATGNATEVSHAETSNPSYLSVSPNKKFVYAVNEDNGPGAVTSFAFDHKTGSLTAINQLPSEGESPCYITTSKNGKFIAVANYSSGTYAVFPVDITGHIGAPVEKRADEGKGPNAARQEKAHAHATIFSPDNKFLFVDDLGTDKIMSYHFNDASGQLTPASPPFVSVKPGSGPRHLVFDASAKFAYLITEMSGEVIAFAYHEGNFKAIQTISSHPANYKGEIGSADIHISPDGRFLYASNRGDANSIAIFKRDAASGKLSIVGITSTKGIEPRGFNFDPSGNFLLVAHQTSNDVVIFKVNKETGELTDTGHRISVGSPVCVQWIP</sequence>
<dbReference type="InterPro" id="IPR011048">
    <property type="entry name" value="Haem_d1_sf"/>
</dbReference>
<evidence type="ECO:0000256" key="2">
    <source>
        <dbReference type="ARBA" id="ARBA00022526"/>
    </source>
</evidence>
<dbReference type="GO" id="GO:0006006">
    <property type="term" value="P:glucose metabolic process"/>
    <property type="evidence" value="ECO:0007669"/>
    <property type="project" value="UniProtKB-KW"/>
</dbReference>
<dbReference type="AlphaFoldDB" id="A0A1C4EMW0"/>
<dbReference type="InterPro" id="IPR015943">
    <property type="entry name" value="WD40/YVTN_repeat-like_dom_sf"/>
</dbReference>
<dbReference type="Pfam" id="PF10282">
    <property type="entry name" value="Lactonase"/>
    <property type="match status" value="1"/>
</dbReference>
<reference evidence="4 5" key="1">
    <citation type="submission" date="2016-08" db="EMBL/GenBank/DDBJ databases">
        <authorList>
            <person name="Seilhamer J.J."/>
        </authorList>
    </citation>
    <scope>NUCLEOTIDE SEQUENCE [LARGE SCALE GENOMIC DNA]</scope>
    <source>
        <strain evidence="4 5">A37T2</strain>
    </source>
</reference>